<dbReference type="AlphaFoldDB" id="A0AA39PW93"/>
<keyword evidence="2" id="KW-1185">Reference proteome</keyword>
<reference evidence="1" key="1">
    <citation type="submission" date="2023-06" db="EMBL/GenBank/DDBJ databases">
        <authorList>
            <consortium name="Lawrence Berkeley National Laboratory"/>
            <person name="Ahrendt S."/>
            <person name="Sahu N."/>
            <person name="Indic B."/>
            <person name="Wong-Bajracharya J."/>
            <person name="Merenyi Z."/>
            <person name="Ke H.-M."/>
            <person name="Monk M."/>
            <person name="Kocsube S."/>
            <person name="Drula E."/>
            <person name="Lipzen A."/>
            <person name="Balint B."/>
            <person name="Henrissat B."/>
            <person name="Andreopoulos B."/>
            <person name="Martin F.M."/>
            <person name="Harder C.B."/>
            <person name="Rigling D."/>
            <person name="Ford K.L."/>
            <person name="Foster G.D."/>
            <person name="Pangilinan J."/>
            <person name="Papanicolaou A."/>
            <person name="Barry K."/>
            <person name="LaButti K."/>
            <person name="Viragh M."/>
            <person name="Koriabine M."/>
            <person name="Yan M."/>
            <person name="Riley R."/>
            <person name="Champramary S."/>
            <person name="Plett K.L."/>
            <person name="Tsai I.J."/>
            <person name="Slot J."/>
            <person name="Sipos G."/>
            <person name="Plett J."/>
            <person name="Nagy L.G."/>
            <person name="Grigoriev I.V."/>
        </authorList>
    </citation>
    <scope>NUCLEOTIDE SEQUENCE</scope>
    <source>
        <strain evidence="1">HWK02</strain>
    </source>
</reference>
<dbReference type="EMBL" id="JAUEPU010000033">
    <property type="protein sequence ID" value="KAK0491725.1"/>
    <property type="molecule type" value="Genomic_DNA"/>
</dbReference>
<proteinExistence type="predicted"/>
<evidence type="ECO:0000313" key="1">
    <source>
        <dbReference type="EMBL" id="KAK0491725.1"/>
    </source>
</evidence>
<comment type="caution">
    <text evidence="1">The sequence shown here is derived from an EMBL/GenBank/DDBJ whole genome shotgun (WGS) entry which is preliminary data.</text>
</comment>
<sequence>MNIVISAQYPYPFTYVATTLLPSATQRVFYFIIVLAGIQMMIIPPQYCPKISSPSGELQVLATQLSDSWFNGVIIESLIHVLTVMQGCIRHCSPSYCGSEVVLRQAGFITNGEMEEARFSALTDSLVPDGPLWVSTISSIVASINILIADCVITHSDIGIRFGGVGSFGKGAGGLSSFLPYAHYVEHCRFLST</sequence>
<protein>
    <submittedName>
        <fullName evidence="1">Uncharacterized protein</fullName>
    </submittedName>
</protein>
<name>A0AA39PW93_9AGAR</name>
<dbReference type="Proteomes" id="UP001175228">
    <property type="component" value="Unassembled WGS sequence"/>
</dbReference>
<gene>
    <name evidence="1" type="ORF">EDD18DRAFT_1109476</name>
</gene>
<evidence type="ECO:0000313" key="2">
    <source>
        <dbReference type="Proteomes" id="UP001175228"/>
    </source>
</evidence>
<organism evidence="1 2">
    <name type="scientific">Armillaria luteobubalina</name>
    <dbReference type="NCBI Taxonomy" id="153913"/>
    <lineage>
        <taxon>Eukaryota</taxon>
        <taxon>Fungi</taxon>
        <taxon>Dikarya</taxon>
        <taxon>Basidiomycota</taxon>
        <taxon>Agaricomycotina</taxon>
        <taxon>Agaricomycetes</taxon>
        <taxon>Agaricomycetidae</taxon>
        <taxon>Agaricales</taxon>
        <taxon>Marasmiineae</taxon>
        <taxon>Physalacriaceae</taxon>
        <taxon>Armillaria</taxon>
    </lineage>
</organism>
<accession>A0AA39PW93</accession>